<dbReference type="EMBL" id="CP017603">
    <property type="protein sequence ID" value="AOY74978.1"/>
    <property type="molecule type" value="Genomic_DNA"/>
</dbReference>
<name>A0AAC9RLG1_9CLOT</name>
<dbReference type="FunFam" id="3.30.70.270:FF:000001">
    <property type="entry name" value="Diguanylate cyclase domain protein"/>
    <property type="match status" value="1"/>
</dbReference>
<organism evidence="4 6">
    <name type="scientific">Clostridium formicaceticum</name>
    <dbReference type="NCBI Taxonomy" id="1497"/>
    <lineage>
        <taxon>Bacteria</taxon>
        <taxon>Bacillati</taxon>
        <taxon>Bacillota</taxon>
        <taxon>Clostridia</taxon>
        <taxon>Eubacteriales</taxon>
        <taxon>Clostridiaceae</taxon>
        <taxon>Clostridium</taxon>
    </lineage>
</organism>
<keyword evidence="1" id="KW-1133">Transmembrane helix</keyword>
<keyword evidence="1" id="KW-0812">Transmembrane</keyword>
<dbReference type="InterPro" id="IPR029787">
    <property type="entry name" value="Nucleotide_cyclase"/>
</dbReference>
<gene>
    <name evidence="4" type="primary">pleD</name>
    <name evidence="3" type="ORF">BJL90_02785</name>
    <name evidence="4" type="ORF">CLFO_37980</name>
</gene>
<dbReference type="GO" id="GO:0043709">
    <property type="term" value="P:cell adhesion involved in single-species biofilm formation"/>
    <property type="evidence" value="ECO:0007669"/>
    <property type="project" value="TreeGrafter"/>
</dbReference>
<dbReference type="EMBL" id="CP020559">
    <property type="protein sequence ID" value="ARE89391.1"/>
    <property type="molecule type" value="Genomic_DNA"/>
</dbReference>
<dbReference type="Pfam" id="PF00990">
    <property type="entry name" value="GGDEF"/>
    <property type="match status" value="1"/>
</dbReference>
<dbReference type="RefSeq" id="WP_070964079.1">
    <property type="nucleotide sequence ID" value="NZ_CP017603.1"/>
</dbReference>
<dbReference type="GO" id="GO:0052621">
    <property type="term" value="F:diguanylate cyclase activity"/>
    <property type="evidence" value="ECO:0007669"/>
    <property type="project" value="TreeGrafter"/>
</dbReference>
<dbReference type="SMART" id="SM00267">
    <property type="entry name" value="GGDEF"/>
    <property type="match status" value="1"/>
</dbReference>
<feature type="domain" description="GGDEF" evidence="2">
    <location>
        <begin position="469"/>
        <end position="645"/>
    </location>
</feature>
<keyword evidence="1" id="KW-0472">Membrane</keyword>
<proteinExistence type="predicted"/>
<dbReference type="CDD" id="cd01949">
    <property type="entry name" value="GGDEF"/>
    <property type="match status" value="1"/>
</dbReference>
<reference evidence="4 6" key="2">
    <citation type="submission" date="2017-03" db="EMBL/GenBank/DDBJ databases">
        <title>Complete sequence of Clostridium formicaceticum DSM 92.</title>
        <authorList>
            <person name="Poehlein A."/>
            <person name="Karl M."/>
            <person name="Bengelsdorf F.R."/>
            <person name="Duerre P."/>
            <person name="Daniel R."/>
        </authorList>
    </citation>
    <scope>NUCLEOTIDE SEQUENCE [LARGE SCALE GENOMIC DNA]</scope>
    <source>
        <strain evidence="4 6">DSM 92</strain>
    </source>
</reference>
<protein>
    <submittedName>
        <fullName evidence="4">Response regulator PleD</fullName>
    </submittedName>
</protein>
<evidence type="ECO:0000256" key="1">
    <source>
        <dbReference type="SAM" id="Phobius"/>
    </source>
</evidence>
<evidence type="ECO:0000259" key="2">
    <source>
        <dbReference type="PROSITE" id="PS50887"/>
    </source>
</evidence>
<dbReference type="InterPro" id="IPR050469">
    <property type="entry name" value="Diguanylate_Cyclase"/>
</dbReference>
<dbReference type="SUPFAM" id="SSF55073">
    <property type="entry name" value="Nucleotide cyclase"/>
    <property type="match status" value="1"/>
</dbReference>
<sequence>MLHKKSSFSKHWLYISSIFVIMSLLTMLLVLVELLPQPNEWHLLWRSIYLMLSLGSIATIIYSFKIFDKVYRSLENIYRDNLYKLDNNTFPEESISAMYIVSKLHKYIDIVTLESQILYDTALTIHTSSSLQELLDTVMARINTHLKGDFALVFLLEDNHLQLVASANVDEKFIYKTSFRMGEGLVGYAIQEGEAFLTEDVQKDKRYIKCVAGCKSQLTIPLKVYGEKLGVLVLGSYQSVHFEEKDLLLLKTMSSEIALAINNTKLTEELRKEKKRVDTLYETSQQIAASIQIDQVMEIGLKNLSHITDATSCSLMLFDEEDELLKIKASRGLSQETVANISFKVGEGIAGRAFQERTPLLVADVNEDRQFKIIPCQKEGFKSLYAIPLGSKKKCIGVINIATNQPLTQEKCNLVETLISQLSMSIKNALLHQSMQNLAIRDELTGLYNHRYFQQSLEKEIIRAKRYQRDLSLILIDIDNFKKHNDSYGHMVGDHILQTVSTMLQENIRDSDILARYGGDELVIILPETNIEMARSLMERLKDKVAKHSFNISSREVASTKETNPDEPTTASSFKNQLIDWLNKKSISFKNTFDQMPNQVTLSVGISSLRDLDEPVNKEMLMKRADKALLYAKEKGKNQVASWCDMQSK</sequence>
<dbReference type="SUPFAM" id="SSF55781">
    <property type="entry name" value="GAF domain-like"/>
    <property type="match status" value="2"/>
</dbReference>
<dbReference type="GO" id="GO:0005886">
    <property type="term" value="C:plasma membrane"/>
    <property type="evidence" value="ECO:0007669"/>
    <property type="project" value="TreeGrafter"/>
</dbReference>
<dbReference type="Gene3D" id="3.30.70.270">
    <property type="match status" value="1"/>
</dbReference>
<evidence type="ECO:0000313" key="6">
    <source>
        <dbReference type="Proteomes" id="UP000192478"/>
    </source>
</evidence>
<dbReference type="InterPro" id="IPR000160">
    <property type="entry name" value="GGDEF_dom"/>
</dbReference>
<dbReference type="AlphaFoldDB" id="A0AAC9RLG1"/>
<dbReference type="PROSITE" id="PS50887">
    <property type="entry name" value="GGDEF"/>
    <property type="match status" value="1"/>
</dbReference>
<dbReference type="InterPro" id="IPR003018">
    <property type="entry name" value="GAF"/>
</dbReference>
<dbReference type="KEGG" id="cfm:BJL90_02785"/>
<dbReference type="PANTHER" id="PTHR45138:SF9">
    <property type="entry name" value="DIGUANYLATE CYCLASE DGCM-RELATED"/>
    <property type="match status" value="1"/>
</dbReference>
<feature type="transmembrane region" description="Helical" evidence="1">
    <location>
        <begin position="44"/>
        <end position="64"/>
    </location>
</feature>
<dbReference type="Proteomes" id="UP000192478">
    <property type="component" value="Chromosome"/>
</dbReference>
<evidence type="ECO:0000313" key="5">
    <source>
        <dbReference type="Proteomes" id="UP000177894"/>
    </source>
</evidence>
<keyword evidence="5" id="KW-1185">Reference proteome</keyword>
<accession>A0AAC9RLG1</accession>
<feature type="transmembrane region" description="Helical" evidence="1">
    <location>
        <begin position="12"/>
        <end position="32"/>
    </location>
</feature>
<dbReference type="Gene3D" id="3.30.450.40">
    <property type="match status" value="2"/>
</dbReference>
<dbReference type="SMART" id="SM00065">
    <property type="entry name" value="GAF"/>
    <property type="match status" value="2"/>
</dbReference>
<dbReference type="InterPro" id="IPR029016">
    <property type="entry name" value="GAF-like_dom_sf"/>
</dbReference>
<dbReference type="NCBIfam" id="TIGR00254">
    <property type="entry name" value="GGDEF"/>
    <property type="match status" value="1"/>
</dbReference>
<dbReference type="Proteomes" id="UP000177894">
    <property type="component" value="Chromosome"/>
</dbReference>
<evidence type="ECO:0000313" key="3">
    <source>
        <dbReference type="EMBL" id="AOY74978.1"/>
    </source>
</evidence>
<dbReference type="GO" id="GO:1902201">
    <property type="term" value="P:negative regulation of bacterial-type flagellum-dependent cell motility"/>
    <property type="evidence" value="ECO:0007669"/>
    <property type="project" value="TreeGrafter"/>
</dbReference>
<evidence type="ECO:0000313" key="4">
    <source>
        <dbReference type="EMBL" id="ARE89391.1"/>
    </source>
</evidence>
<dbReference type="Pfam" id="PF13185">
    <property type="entry name" value="GAF_2"/>
    <property type="match status" value="2"/>
</dbReference>
<dbReference type="InterPro" id="IPR043128">
    <property type="entry name" value="Rev_trsase/Diguanyl_cyclase"/>
</dbReference>
<dbReference type="PANTHER" id="PTHR45138">
    <property type="entry name" value="REGULATORY COMPONENTS OF SENSORY TRANSDUCTION SYSTEM"/>
    <property type="match status" value="1"/>
</dbReference>
<reference evidence="3 5" key="1">
    <citation type="submission" date="2016-10" db="EMBL/GenBank/DDBJ databases">
        <title>Complete Genome Sequence of Acetogen Clostridium formicoaceticum ATCC 27076.</title>
        <authorList>
            <person name="Bao T."/>
            <person name="Cheng C."/>
            <person name="Zhao J."/>
            <person name="Yang S.-T."/>
            <person name="Wang J."/>
            <person name="Wang M."/>
        </authorList>
    </citation>
    <scope>NUCLEOTIDE SEQUENCE [LARGE SCALE GENOMIC DNA]</scope>
    <source>
        <strain evidence="3 5">ATCC 27076</strain>
    </source>
</reference>